<keyword evidence="2" id="KW-1185">Reference proteome</keyword>
<dbReference type="InterPro" id="IPR023393">
    <property type="entry name" value="START-like_dom_sf"/>
</dbReference>
<proteinExistence type="predicted"/>
<reference evidence="2" key="1">
    <citation type="submission" date="2016-06" db="EMBL/GenBank/DDBJ databases">
        <authorList>
            <person name="Varghese N."/>
            <person name="Submissions Spin"/>
        </authorList>
    </citation>
    <scope>NUCLEOTIDE SEQUENCE [LARGE SCALE GENOMIC DNA]</scope>
    <source>
        <strain evidence="2">DSM 43903</strain>
    </source>
</reference>
<dbReference type="Gene3D" id="3.30.530.20">
    <property type="match status" value="1"/>
</dbReference>
<protein>
    <submittedName>
        <fullName evidence="1">Polyketide cyclase / dehydrase and lipid transport</fullName>
    </submittedName>
</protein>
<sequence>MRYVDGPTVECDLHVAADPARVWKLVTDVELPTRFSPELRRVRWLDGSSGPALGARFEGHNHNPALGEWRTISHVVRFDEPRVFGWLVLDPDNRFGGGPADPEHPAATWQFRLTPERDGCRLSQWVRIGPGRTGLSLFIDRAPENEEKIIEFRLAALREAMTTTLQGIRNLAERPR</sequence>
<accession>A0A1C6TRU4</accession>
<dbReference type="InterPro" id="IPR019587">
    <property type="entry name" value="Polyketide_cyclase/dehydratase"/>
</dbReference>
<dbReference type="OrthoDB" id="3779334at2"/>
<dbReference type="AlphaFoldDB" id="A0A1C6TRU4"/>
<organism evidence="1 2">
    <name type="scientific">Micromonospora citrea</name>
    <dbReference type="NCBI Taxonomy" id="47855"/>
    <lineage>
        <taxon>Bacteria</taxon>
        <taxon>Bacillati</taxon>
        <taxon>Actinomycetota</taxon>
        <taxon>Actinomycetes</taxon>
        <taxon>Micromonosporales</taxon>
        <taxon>Micromonosporaceae</taxon>
        <taxon>Micromonospora</taxon>
    </lineage>
</organism>
<dbReference type="EMBL" id="FMHZ01000002">
    <property type="protein sequence ID" value="SCL44388.1"/>
    <property type="molecule type" value="Genomic_DNA"/>
</dbReference>
<evidence type="ECO:0000313" key="2">
    <source>
        <dbReference type="Proteomes" id="UP000199001"/>
    </source>
</evidence>
<gene>
    <name evidence="1" type="ORF">GA0070606_0268</name>
</gene>
<name>A0A1C6TRU4_9ACTN</name>
<dbReference type="CDD" id="cd07812">
    <property type="entry name" value="SRPBCC"/>
    <property type="match status" value="1"/>
</dbReference>
<dbReference type="STRING" id="47855.GA0070606_0268"/>
<dbReference type="Proteomes" id="UP000199001">
    <property type="component" value="Unassembled WGS sequence"/>
</dbReference>
<dbReference type="Pfam" id="PF10604">
    <property type="entry name" value="Polyketide_cyc2"/>
    <property type="match status" value="1"/>
</dbReference>
<dbReference type="RefSeq" id="WP_091094670.1">
    <property type="nucleotide sequence ID" value="NZ_FMHZ01000002.1"/>
</dbReference>
<dbReference type="SUPFAM" id="SSF55961">
    <property type="entry name" value="Bet v1-like"/>
    <property type="match status" value="1"/>
</dbReference>
<evidence type="ECO:0000313" key="1">
    <source>
        <dbReference type="EMBL" id="SCL44388.1"/>
    </source>
</evidence>